<feature type="compositionally biased region" description="Low complexity" evidence="4">
    <location>
        <begin position="338"/>
        <end position="357"/>
    </location>
</feature>
<feature type="compositionally biased region" description="Polar residues" evidence="4">
    <location>
        <begin position="291"/>
        <end position="318"/>
    </location>
</feature>
<dbReference type="PANTHER" id="PTHR24126:SF40">
    <property type="entry name" value="ANKYRIN REPEAT FAMILY PROTEIN"/>
    <property type="match status" value="1"/>
</dbReference>
<dbReference type="PANTHER" id="PTHR24126">
    <property type="entry name" value="ANKYRIN REPEAT, PH AND SEC7 DOMAIN CONTAINING PROTEIN SECG-RELATED"/>
    <property type="match status" value="1"/>
</dbReference>
<keyword evidence="3" id="KW-0040">ANK repeat</keyword>
<evidence type="ECO:0000256" key="2">
    <source>
        <dbReference type="ARBA" id="ARBA00022737"/>
    </source>
</evidence>
<sequence length="429" mass="46790">MINSTDHKGNSALHVAASRGQLSAAEALVTAFPTLTSLRNNTGETFLHKVVSGFQTPAFRRLDRQVKLLRKLISGKNVNVEEIINVKNNDGRTALHMAIIGNIHTDVVQLLMTAPLIDVNICDANDMTPLDYLRQRPNSESSDILVKKLISAGGMFGSEGYNSRKAIASQLRMQSLGSSPGASFRISDTEIFCHTGIENAPDDYGSGGKSSSSSEHIPYDSAAENHVSTATSKRPNSVSYAATRLERALQWLRVKDKKGEGSKKSMDEGSLDSYSKWSNNNSDETPISLRQRFSSSTPSTLPNNKRTLSVRSHQSSPNAKKRFASGLVHGVMQSMPQVKVSGRSRSSSFSKPTTSSPRLIVDKQKGAYIDNDITRPSCSRSNQLPDDDESPNLTKRTSISKKLRGNYFCFGASGLNVQNIVHMHQGSQS</sequence>
<comment type="caution">
    <text evidence="5">The sequence shown here is derived from an EMBL/GenBank/DDBJ whole genome shotgun (WGS) entry which is preliminary data.</text>
</comment>
<evidence type="ECO:0000313" key="5">
    <source>
        <dbReference type="EMBL" id="CAL0317388.1"/>
    </source>
</evidence>
<dbReference type="Proteomes" id="UP001497480">
    <property type="component" value="Unassembled WGS sequence"/>
</dbReference>
<dbReference type="InterPro" id="IPR002110">
    <property type="entry name" value="Ankyrin_rpt"/>
</dbReference>
<gene>
    <name evidence="5" type="ORF">LLUT_LOCUS18448</name>
</gene>
<protein>
    <submittedName>
        <fullName evidence="5">Uncharacterized protein</fullName>
    </submittedName>
</protein>
<dbReference type="SMART" id="SM00248">
    <property type="entry name" value="ANK"/>
    <property type="match status" value="3"/>
</dbReference>
<evidence type="ECO:0000256" key="1">
    <source>
        <dbReference type="ARBA" id="ARBA00004413"/>
    </source>
</evidence>
<evidence type="ECO:0000256" key="4">
    <source>
        <dbReference type="SAM" id="MobiDB-lite"/>
    </source>
</evidence>
<comment type="subcellular location">
    <subcellularLocation>
        <location evidence="1">Cell membrane</location>
        <topology evidence="1">Peripheral membrane protein</topology>
        <orientation evidence="1">Cytoplasmic side</orientation>
    </subcellularLocation>
</comment>
<dbReference type="AlphaFoldDB" id="A0AAV1X6X3"/>
<feature type="region of interest" description="Disordered" evidence="4">
    <location>
        <begin position="256"/>
        <end position="320"/>
    </location>
</feature>
<feature type="compositionally biased region" description="Polar residues" evidence="4">
    <location>
        <begin position="374"/>
        <end position="384"/>
    </location>
</feature>
<keyword evidence="2" id="KW-0677">Repeat</keyword>
<feature type="compositionally biased region" description="Polar residues" evidence="4">
    <location>
        <begin position="272"/>
        <end position="285"/>
    </location>
</feature>
<keyword evidence="6" id="KW-1185">Reference proteome</keyword>
<evidence type="ECO:0000313" key="6">
    <source>
        <dbReference type="Proteomes" id="UP001497480"/>
    </source>
</evidence>
<dbReference type="InterPro" id="IPR036770">
    <property type="entry name" value="Ankyrin_rpt-contain_sf"/>
</dbReference>
<organism evidence="5 6">
    <name type="scientific">Lupinus luteus</name>
    <name type="common">European yellow lupine</name>
    <dbReference type="NCBI Taxonomy" id="3873"/>
    <lineage>
        <taxon>Eukaryota</taxon>
        <taxon>Viridiplantae</taxon>
        <taxon>Streptophyta</taxon>
        <taxon>Embryophyta</taxon>
        <taxon>Tracheophyta</taxon>
        <taxon>Spermatophyta</taxon>
        <taxon>Magnoliopsida</taxon>
        <taxon>eudicotyledons</taxon>
        <taxon>Gunneridae</taxon>
        <taxon>Pentapetalae</taxon>
        <taxon>rosids</taxon>
        <taxon>fabids</taxon>
        <taxon>Fabales</taxon>
        <taxon>Fabaceae</taxon>
        <taxon>Papilionoideae</taxon>
        <taxon>50 kb inversion clade</taxon>
        <taxon>genistoids sensu lato</taxon>
        <taxon>core genistoids</taxon>
        <taxon>Genisteae</taxon>
        <taxon>Lupinus</taxon>
    </lineage>
</organism>
<name>A0AAV1X6X3_LUPLU</name>
<feature type="compositionally biased region" description="Basic and acidic residues" evidence="4">
    <location>
        <begin position="256"/>
        <end position="267"/>
    </location>
</feature>
<dbReference type="Gene3D" id="1.25.40.20">
    <property type="entry name" value="Ankyrin repeat-containing domain"/>
    <property type="match status" value="1"/>
</dbReference>
<reference evidence="5 6" key="1">
    <citation type="submission" date="2024-03" db="EMBL/GenBank/DDBJ databases">
        <authorList>
            <person name="Martinez-Hernandez J."/>
        </authorList>
    </citation>
    <scope>NUCLEOTIDE SEQUENCE [LARGE SCALE GENOMIC DNA]</scope>
</reference>
<dbReference type="Pfam" id="PF12796">
    <property type="entry name" value="Ank_2"/>
    <property type="match status" value="1"/>
</dbReference>
<dbReference type="GO" id="GO:0005886">
    <property type="term" value="C:plasma membrane"/>
    <property type="evidence" value="ECO:0007669"/>
    <property type="project" value="UniProtKB-SubCell"/>
</dbReference>
<dbReference type="Pfam" id="PF00023">
    <property type="entry name" value="Ank"/>
    <property type="match status" value="1"/>
</dbReference>
<feature type="region of interest" description="Disordered" evidence="4">
    <location>
        <begin position="336"/>
        <end position="396"/>
    </location>
</feature>
<evidence type="ECO:0000256" key="3">
    <source>
        <dbReference type="ARBA" id="ARBA00023043"/>
    </source>
</evidence>
<dbReference type="SUPFAM" id="SSF48403">
    <property type="entry name" value="Ankyrin repeat"/>
    <property type="match status" value="1"/>
</dbReference>
<dbReference type="EMBL" id="CAXHTB010000012">
    <property type="protein sequence ID" value="CAL0317388.1"/>
    <property type="molecule type" value="Genomic_DNA"/>
</dbReference>
<proteinExistence type="predicted"/>
<accession>A0AAV1X6X3</accession>